<feature type="non-terminal residue" evidence="2">
    <location>
        <position position="1"/>
    </location>
</feature>
<feature type="region of interest" description="Disordered" evidence="1">
    <location>
        <begin position="98"/>
        <end position="132"/>
    </location>
</feature>
<evidence type="ECO:0000313" key="3">
    <source>
        <dbReference type="Proteomes" id="UP000815325"/>
    </source>
</evidence>
<gene>
    <name evidence="2" type="ORF">DUNSADRAFT_6811</name>
</gene>
<accession>A0ABQ7FTN7</accession>
<evidence type="ECO:0008006" key="4">
    <source>
        <dbReference type="Google" id="ProtNLM"/>
    </source>
</evidence>
<keyword evidence="3" id="KW-1185">Reference proteome</keyword>
<dbReference type="Proteomes" id="UP000815325">
    <property type="component" value="Unassembled WGS sequence"/>
</dbReference>
<proteinExistence type="predicted"/>
<name>A0ABQ7FTN7_DUNSA</name>
<evidence type="ECO:0000313" key="2">
    <source>
        <dbReference type="EMBL" id="KAF5825811.1"/>
    </source>
</evidence>
<feature type="non-terminal residue" evidence="2">
    <location>
        <position position="132"/>
    </location>
</feature>
<evidence type="ECO:0000256" key="1">
    <source>
        <dbReference type="SAM" id="MobiDB-lite"/>
    </source>
</evidence>
<reference evidence="2" key="1">
    <citation type="submission" date="2017-08" db="EMBL/GenBank/DDBJ databases">
        <authorList>
            <person name="Polle J.E."/>
            <person name="Barry K."/>
            <person name="Cushman J."/>
            <person name="Schmutz J."/>
            <person name="Tran D."/>
            <person name="Hathwaick L.T."/>
            <person name="Yim W.C."/>
            <person name="Jenkins J."/>
            <person name="Mckie-Krisberg Z.M."/>
            <person name="Prochnik S."/>
            <person name="Lindquist E."/>
            <person name="Dockter R.B."/>
            <person name="Adam C."/>
            <person name="Molina H."/>
            <person name="Bunkerborg J."/>
            <person name="Jin E."/>
            <person name="Buchheim M."/>
            <person name="Magnuson J."/>
        </authorList>
    </citation>
    <scope>NUCLEOTIDE SEQUENCE</scope>
    <source>
        <strain evidence="2">CCAP 19/18</strain>
    </source>
</reference>
<feature type="compositionally biased region" description="Low complexity" evidence="1">
    <location>
        <begin position="98"/>
        <end position="116"/>
    </location>
</feature>
<comment type="caution">
    <text evidence="2">The sequence shown here is derived from an EMBL/GenBank/DDBJ whole genome shotgun (WGS) entry which is preliminary data.</text>
</comment>
<feature type="region of interest" description="Disordered" evidence="1">
    <location>
        <begin position="22"/>
        <end position="71"/>
    </location>
</feature>
<sequence>GTCGPVLVAAPCELERALTSASCPSPSRVRGALSATTSLDSTPRAALKSTPRTTTQDFKERNGHAVVGAPLPSAGVRTTATAAVGIQAGKPAANTIWQQQQRGLQHHLQQQQQLQRPGSCPPDPSGVLGLIK</sequence>
<protein>
    <recommendedName>
        <fullName evidence="4">Encoded protein</fullName>
    </recommendedName>
</protein>
<dbReference type="EMBL" id="MU071939">
    <property type="protein sequence ID" value="KAF5825811.1"/>
    <property type="molecule type" value="Genomic_DNA"/>
</dbReference>
<organism evidence="2 3">
    <name type="scientific">Dunaliella salina</name>
    <name type="common">Green alga</name>
    <name type="synonym">Protococcus salinus</name>
    <dbReference type="NCBI Taxonomy" id="3046"/>
    <lineage>
        <taxon>Eukaryota</taxon>
        <taxon>Viridiplantae</taxon>
        <taxon>Chlorophyta</taxon>
        <taxon>core chlorophytes</taxon>
        <taxon>Chlorophyceae</taxon>
        <taxon>CS clade</taxon>
        <taxon>Chlamydomonadales</taxon>
        <taxon>Dunaliellaceae</taxon>
        <taxon>Dunaliella</taxon>
    </lineage>
</organism>